<comment type="caution">
    <text evidence="1">The sequence shown here is derived from an EMBL/GenBank/DDBJ whole genome shotgun (WGS) entry which is preliminary data.</text>
</comment>
<dbReference type="AlphaFoldDB" id="A0A8S9X0X9"/>
<organism evidence="1 2">
    <name type="scientific">Apolygus lucorum</name>
    <name type="common">Small green plant bug</name>
    <name type="synonym">Lygocoris lucorum</name>
    <dbReference type="NCBI Taxonomy" id="248454"/>
    <lineage>
        <taxon>Eukaryota</taxon>
        <taxon>Metazoa</taxon>
        <taxon>Ecdysozoa</taxon>
        <taxon>Arthropoda</taxon>
        <taxon>Hexapoda</taxon>
        <taxon>Insecta</taxon>
        <taxon>Pterygota</taxon>
        <taxon>Neoptera</taxon>
        <taxon>Paraneoptera</taxon>
        <taxon>Hemiptera</taxon>
        <taxon>Heteroptera</taxon>
        <taxon>Panheteroptera</taxon>
        <taxon>Cimicomorpha</taxon>
        <taxon>Miridae</taxon>
        <taxon>Mirini</taxon>
        <taxon>Apolygus</taxon>
    </lineage>
</organism>
<keyword evidence="2" id="KW-1185">Reference proteome</keyword>
<sequence>MKFVRNRNRSTKITSPKFVVFPKCLVSSRGVVIVLRHQPFVSRRQLSLGLILVIFRQECSHLYRFASNAVE</sequence>
<proteinExistence type="predicted"/>
<name>A0A8S9X0X9_APOLU</name>
<evidence type="ECO:0000313" key="1">
    <source>
        <dbReference type="EMBL" id="KAF6202662.1"/>
    </source>
</evidence>
<accession>A0A8S9X0X9</accession>
<dbReference type="EMBL" id="WIXP02000011">
    <property type="protein sequence ID" value="KAF6202662.1"/>
    <property type="molecule type" value="Genomic_DNA"/>
</dbReference>
<dbReference type="Proteomes" id="UP000466442">
    <property type="component" value="Unassembled WGS sequence"/>
</dbReference>
<protein>
    <submittedName>
        <fullName evidence="1">Uncharacterized protein</fullName>
    </submittedName>
</protein>
<reference evidence="1" key="1">
    <citation type="journal article" date="2021" name="Mol. Ecol. Resour.">
        <title>Apolygus lucorum genome provides insights into omnivorousness and mesophyll feeding.</title>
        <authorList>
            <person name="Liu Y."/>
            <person name="Liu H."/>
            <person name="Wang H."/>
            <person name="Huang T."/>
            <person name="Liu B."/>
            <person name="Yang B."/>
            <person name="Yin L."/>
            <person name="Li B."/>
            <person name="Zhang Y."/>
            <person name="Zhang S."/>
            <person name="Jiang F."/>
            <person name="Zhang X."/>
            <person name="Ren Y."/>
            <person name="Wang B."/>
            <person name="Wang S."/>
            <person name="Lu Y."/>
            <person name="Wu K."/>
            <person name="Fan W."/>
            <person name="Wang G."/>
        </authorList>
    </citation>
    <scope>NUCLEOTIDE SEQUENCE</scope>
    <source>
        <strain evidence="1">12Hb</strain>
    </source>
</reference>
<gene>
    <name evidence="1" type="ORF">GE061_003061</name>
</gene>
<evidence type="ECO:0000313" key="2">
    <source>
        <dbReference type="Proteomes" id="UP000466442"/>
    </source>
</evidence>